<dbReference type="AlphaFoldDB" id="A0A2P2HYM0"/>
<dbReference type="EMBL" id="IACF01001146">
    <property type="protein sequence ID" value="LAB66863.1"/>
    <property type="molecule type" value="mRNA"/>
</dbReference>
<organism evidence="4">
    <name type="scientific">Hirondellea gigas</name>
    <dbReference type="NCBI Taxonomy" id="1518452"/>
    <lineage>
        <taxon>Eukaryota</taxon>
        <taxon>Metazoa</taxon>
        <taxon>Ecdysozoa</taxon>
        <taxon>Arthropoda</taxon>
        <taxon>Crustacea</taxon>
        <taxon>Multicrustacea</taxon>
        <taxon>Malacostraca</taxon>
        <taxon>Eumalacostraca</taxon>
        <taxon>Peracarida</taxon>
        <taxon>Amphipoda</taxon>
        <taxon>Amphilochidea</taxon>
        <taxon>Lysianassida</taxon>
        <taxon>Lysianassidira</taxon>
        <taxon>Lysianassoidea</taxon>
        <taxon>Lysianassidae</taxon>
        <taxon>Hirondellea</taxon>
    </lineage>
</organism>
<dbReference type="InterPro" id="IPR038389">
    <property type="entry name" value="PSMG2_sf"/>
</dbReference>
<dbReference type="PANTHER" id="PTHR12970:SF1">
    <property type="entry name" value="PROTEASOME ASSEMBLY CHAPERONE 2"/>
    <property type="match status" value="1"/>
</dbReference>
<sequence>MEVLWKEGSQRTFPGYSLVLPSVSIANVGQLAIDVLIATLETQQIAVVHHPALLPMVGSNAYEAVATGLTTGADLHICQQYKLLLLQLRAPHAKGRRGEFVGALCEFADKLLAGDNKDTDSSVSILASCQAADRISCQMTGTQLRYYPSKLFRDGPMFSSLREVLDTELEEVKSEARGDTKPFLSGAGYVKQFIETCGVASVCLLKFVNEGDNTSDALQLASCYYSWLARRTKDAGSPPAWRCPPSWKNMFGAPAPRSLFL</sequence>
<name>A0A2P2HYM0_9CRUS</name>
<dbReference type="GO" id="GO:0043248">
    <property type="term" value="P:proteasome assembly"/>
    <property type="evidence" value="ECO:0007669"/>
    <property type="project" value="TreeGrafter"/>
</dbReference>
<dbReference type="InterPro" id="IPR016562">
    <property type="entry name" value="Proteasome_assmbl_chp_2_euk"/>
</dbReference>
<evidence type="ECO:0000256" key="3">
    <source>
        <dbReference type="ARBA" id="ARBA00025745"/>
    </source>
</evidence>
<reference evidence="4" key="1">
    <citation type="journal article" date="2018" name="Biosci. Biotechnol. Biochem.">
        <title>Polysaccharide hydrolase of the hadal zone amphipods Hirondellea gigas.</title>
        <authorList>
            <person name="Kobayashi H."/>
            <person name="Nagahama T."/>
            <person name="Arai W."/>
            <person name="Sasagawa Y."/>
            <person name="Umeda M."/>
            <person name="Hayashi T."/>
            <person name="Nikaido I."/>
            <person name="Watanabe H."/>
            <person name="Oguri K."/>
            <person name="Kitazato H."/>
            <person name="Fujioka K."/>
            <person name="Kido Y."/>
            <person name="Takami H."/>
        </authorList>
    </citation>
    <scope>NUCLEOTIDE SEQUENCE</scope>
    <source>
        <tissue evidence="4">Whole body</tissue>
    </source>
</reference>
<dbReference type="InterPro" id="IPR019151">
    <property type="entry name" value="Proteasome_assmbl_chaperone_2"/>
</dbReference>
<dbReference type="GO" id="GO:0005634">
    <property type="term" value="C:nucleus"/>
    <property type="evidence" value="ECO:0007669"/>
    <property type="project" value="TreeGrafter"/>
</dbReference>
<dbReference type="Gene3D" id="3.40.50.10900">
    <property type="entry name" value="PAC-like subunit"/>
    <property type="match status" value="1"/>
</dbReference>
<proteinExistence type="evidence at transcript level"/>
<dbReference type="GO" id="GO:0000502">
    <property type="term" value="C:proteasome complex"/>
    <property type="evidence" value="ECO:0007669"/>
    <property type="project" value="UniProtKB-KW"/>
</dbReference>
<dbReference type="PANTHER" id="PTHR12970">
    <property type="entry name" value="PROTEASOME ASSEMBLY CHAPERONE 2"/>
    <property type="match status" value="1"/>
</dbReference>
<keyword evidence="4" id="KW-0647">Proteasome</keyword>
<keyword evidence="2" id="KW-0143">Chaperone</keyword>
<protein>
    <recommendedName>
        <fullName evidence="1">Proteasome assembly chaperone 2</fullName>
    </recommendedName>
</protein>
<evidence type="ECO:0000256" key="2">
    <source>
        <dbReference type="ARBA" id="ARBA00023186"/>
    </source>
</evidence>
<dbReference type="GO" id="GO:0005829">
    <property type="term" value="C:cytosol"/>
    <property type="evidence" value="ECO:0007669"/>
    <property type="project" value="TreeGrafter"/>
</dbReference>
<evidence type="ECO:0000313" key="4">
    <source>
        <dbReference type="EMBL" id="LAB66863.1"/>
    </source>
</evidence>
<comment type="similarity">
    <text evidence="3">Belongs to the PSMG2 family.</text>
</comment>
<accession>A0A2P2HYM0</accession>
<evidence type="ECO:0000256" key="1">
    <source>
        <dbReference type="ARBA" id="ARBA00019186"/>
    </source>
</evidence>
<dbReference type="Pfam" id="PF09754">
    <property type="entry name" value="PAC2"/>
    <property type="match status" value="1"/>
</dbReference>